<accession>A0A0D8BHS0</accession>
<evidence type="ECO:0000313" key="5">
    <source>
        <dbReference type="Proteomes" id="UP000032545"/>
    </source>
</evidence>
<name>A0A0D8BHS0_9ACTN</name>
<dbReference type="Gene3D" id="3.40.50.720">
    <property type="entry name" value="NAD(P)-binding Rossmann-like Domain"/>
    <property type="match status" value="1"/>
</dbReference>
<protein>
    <recommendedName>
        <fullName evidence="6">Short-chain alcohol dehydrogenase</fullName>
    </recommendedName>
</protein>
<evidence type="ECO:0008006" key="6">
    <source>
        <dbReference type="Google" id="ProtNLM"/>
    </source>
</evidence>
<dbReference type="PANTHER" id="PTHR43157">
    <property type="entry name" value="PHOSPHATIDYLINOSITOL-GLYCAN BIOSYNTHESIS CLASS F PROTEIN-RELATED"/>
    <property type="match status" value="1"/>
</dbReference>
<dbReference type="OrthoDB" id="4577644at2"/>
<keyword evidence="1" id="KW-0560">Oxidoreductase</keyword>
<reference evidence="5" key="1">
    <citation type="submission" date="2015-02" db="EMBL/GenBank/DDBJ databases">
        <title>Draft Genome of Frankia sp. CpI1-S.</title>
        <authorList>
            <person name="Oshone R.T."/>
            <person name="Ngom M."/>
            <person name="Ghodhbane-Gtari F."/>
            <person name="Gtari M."/>
            <person name="Morris K."/>
            <person name="Thomas K."/>
            <person name="Sen A."/>
            <person name="Tisa L.S."/>
        </authorList>
    </citation>
    <scope>NUCLEOTIDE SEQUENCE [LARGE SCALE GENOMIC DNA]</scope>
    <source>
        <strain evidence="5">CpI1-S</strain>
    </source>
</reference>
<dbReference type="EMBL" id="JYFN01000013">
    <property type="protein sequence ID" value="KJE23534.1"/>
    <property type="molecule type" value="Genomic_DNA"/>
</dbReference>
<dbReference type="PATRIC" id="fig|1502723.3.peg.1209"/>
<evidence type="ECO:0000256" key="2">
    <source>
        <dbReference type="RuleBase" id="RU000363"/>
    </source>
</evidence>
<keyword evidence="5" id="KW-1185">Reference proteome</keyword>
<evidence type="ECO:0000256" key="1">
    <source>
        <dbReference type="ARBA" id="ARBA00023002"/>
    </source>
</evidence>
<dbReference type="AlphaFoldDB" id="A0A0D8BHS0"/>
<sequence length="341" mass="36578">MRKVLHTDNPRWTVADVPDQRGRTAIVTGANSGLGFETARVLAEHGATVILVCRDAARARLAAARIRVGIPASDVRVEQLDLASLASVRSAAERIRAAHPRLDLLINNAGVMCPPPGRTEDGFEPTFGINHLGHFALTGLLLDRLVATAGSRIVTVSSLVHRYGRIDVDHLRRLPSGERPGGRRRSRRPYPDSKLANVMFTFELQRRLAQAGGSTIAVAAHPGIARTELGRGLTPAARVFLGARMAPVMSWLIQGPRVGALATVRAAVDPGARGGEYYGPGGLLGSTGLPVVTEASARAADVRRQRRLWEESERLTGVTYDLREPARPPTTSPARPSLVSP</sequence>
<dbReference type="Pfam" id="PF00106">
    <property type="entry name" value="adh_short"/>
    <property type="match status" value="1"/>
</dbReference>
<feature type="compositionally biased region" description="Low complexity" evidence="3">
    <location>
        <begin position="332"/>
        <end position="341"/>
    </location>
</feature>
<feature type="region of interest" description="Disordered" evidence="3">
    <location>
        <begin position="317"/>
        <end position="341"/>
    </location>
</feature>
<dbReference type="InterPro" id="IPR002347">
    <property type="entry name" value="SDR_fam"/>
</dbReference>
<dbReference type="InterPro" id="IPR036291">
    <property type="entry name" value="NAD(P)-bd_dom_sf"/>
</dbReference>
<organism evidence="4 5">
    <name type="scientific">Frankia torreyi</name>
    <dbReference type="NCBI Taxonomy" id="1856"/>
    <lineage>
        <taxon>Bacteria</taxon>
        <taxon>Bacillati</taxon>
        <taxon>Actinomycetota</taxon>
        <taxon>Actinomycetes</taxon>
        <taxon>Frankiales</taxon>
        <taxon>Frankiaceae</taxon>
        <taxon>Frankia</taxon>
    </lineage>
</organism>
<dbReference type="GO" id="GO:0016491">
    <property type="term" value="F:oxidoreductase activity"/>
    <property type="evidence" value="ECO:0007669"/>
    <property type="project" value="UniProtKB-KW"/>
</dbReference>
<dbReference type="SUPFAM" id="SSF51735">
    <property type="entry name" value="NAD(P)-binding Rossmann-fold domains"/>
    <property type="match status" value="1"/>
</dbReference>
<comment type="caution">
    <text evidence="4">The sequence shown here is derived from an EMBL/GenBank/DDBJ whole genome shotgun (WGS) entry which is preliminary data.</text>
</comment>
<evidence type="ECO:0000313" key="4">
    <source>
        <dbReference type="EMBL" id="KJE23534.1"/>
    </source>
</evidence>
<dbReference type="RefSeq" id="WP_044884875.1">
    <property type="nucleotide sequence ID" value="NZ_JYFN01000013.1"/>
</dbReference>
<dbReference type="NCBIfam" id="NF004846">
    <property type="entry name" value="PRK06197.1"/>
    <property type="match status" value="1"/>
</dbReference>
<dbReference type="Proteomes" id="UP000032545">
    <property type="component" value="Unassembled WGS sequence"/>
</dbReference>
<reference evidence="4 5" key="2">
    <citation type="journal article" date="2016" name="Genome Announc.">
        <title>Permanent Draft Genome Sequences for Two Variants of Frankia sp. Strain CpI1, the First Frankia Strain Isolated from Root Nodules of Comptonia peregrina.</title>
        <authorList>
            <person name="Oshone R."/>
            <person name="Hurst S.G.IV."/>
            <person name="Abebe-Akele F."/>
            <person name="Simpson S."/>
            <person name="Morris K."/>
            <person name="Thomas W.K."/>
            <person name="Tisa L.S."/>
        </authorList>
    </citation>
    <scope>NUCLEOTIDE SEQUENCE [LARGE SCALE GENOMIC DNA]</scope>
    <source>
        <strain evidence="5">CpI1-S</strain>
    </source>
</reference>
<comment type="similarity">
    <text evidence="2">Belongs to the short-chain dehydrogenases/reductases (SDR) family.</text>
</comment>
<dbReference type="PANTHER" id="PTHR43157:SF31">
    <property type="entry name" value="PHOSPHATIDYLINOSITOL-GLYCAN BIOSYNTHESIS CLASS F PROTEIN"/>
    <property type="match status" value="1"/>
</dbReference>
<evidence type="ECO:0000256" key="3">
    <source>
        <dbReference type="SAM" id="MobiDB-lite"/>
    </source>
</evidence>
<dbReference type="PRINTS" id="PR00081">
    <property type="entry name" value="GDHRDH"/>
</dbReference>
<dbReference type="PRINTS" id="PR00080">
    <property type="entry name" value="SDRFAMILY"/>
</dbReference>
<proteinExistence type="inferred from homology"/>
<gene>
    <name evidence="4" type="ORF">FF36_02240</name>
</gene>